<feature type="transmembrane region" description="Helical" evidence="1">
    <location>
        <begin position="21"/>
        <end position="43"/>
    </location>
</feature>
<accession>A0A075FU45</accession>
<sequence length="206" mass="23385">MISDNDSEDEIIPDIYEKRMMFIGIGAAGIILGIFLSAIWGGIGVVDEIMSQDWPEADVLSVEQDLEADERSYIFFYHYEVDGEQYNSSHECQYVISQSASGQNDAHDLFPWNTQCLTGSQDYLDLESIAYNPDDPSEIDVYPGFTWLAMMYIHGPSLAPLVLSYIGYVTLMRGLKGPEYGLWGRIMNSFDGVFDGRNDDDRRRRD</sequence>
<keyword evidence="1" id="KW-0812">Transmembrane</keyword>
<name>A0A075FU45_9EURY</name>
<dbReference type="AlphaFoldDB" id="A0A075FU45"/>
<proteinExistence type="predicted"/>
<dbReference type="EMBL" id="KF900381">
    <property type="protein sequence ID" value="AIE92956.1"/>
    <property type="molecule type" value="Genomic_DNA"/>
</dbReference>
<evidence type="ECO:0008006" key="3">
    <source>
        <dbReference type="Google" id="ProtNLM"/>
    </source>
</evidence>
<keyword evidence="1" id="KW-1133">Transmembrane helix</keyword>
<reference evidence="2" key="1">
    <citation type="journal article" date="2014" name="Genome Biol. Evol.">
        <title>Pangenome evidence for extensive interdomain horizontal transfer affecting lineage core and shell genes in uncultured planktonic thaumarchaeota and euryarchaeota.</title>
        <authorList>
            <person name="Deschamps P."/>
            <person name="Zivanovic Y."/>
            <person name="Moreira D."/>
            <person name="Rodriguez-Valera F."/>
            <person name="Lopez-Garcia P."/>
        </authorList>
    </citation>
    <scope>NUCLEOTIDE SEQUENCE</scope>
</reference>
<protein>
    <recommendedName>
        <fullName evidence="3">DUF3592 domain-containing protein</fullName>
    </recommendedName>
</protein>
<evidence type="ECO:0000313" key="2">
    <source>
        <dbReference type="EMBL" id="AIE92956.1"/>
    </source>
</evidence>
<evidence type="ECO:0000256" key="1">
    <source>
        <dbReference type="SAM" id="Phobius"/>
    </source>
</evidence>
<keyword evidence="1" id="KW-0472">Membrane</keyword>
<feature type="transmembrane region" description="Helical" evidence="1">
    <location>
        <begin position="145"/>
        <end position="168"/>
    </location>
</feature>
<organism evidence="2">
    <name type="scientific">uncultured marine group II/III euryarchaeote AD1000_30_D02</name>
    <dbReference type="NCBI Taxonomy" id="1457751"/>
    <lineage>
        <taxon>Archaea</taxon>
        <taxon>Methanobacteriati</taxon>
        <taxon>Methanobacteriota</taxon>
        <taxon>environmental samples</taxon>
    </lineage>
</organism>